<name>A0AA88GU56_NAELO</name>
<evidence type="ECO:0000313" key="2">
    <source>
        <dbReference type="EMBL" id="KAG2386955.1"/>
    </source>
</evidence>
<feature type="compositionally biased region" description="Polar residues" evidence="1">
    <location>
        <begin position="59"/>
        <end position="69"/>
    </location>
</feature>
<dbReference type="AlphaFoldDB" id="A0AA88GU56"/>
<dbReference type="RefSeq" id="XP_044550947.1">
    <property type="nucleotide sequence ID" value="XM_044691358.1"/>
</dbReference>
<accession>A0AA88GU56</accession>
<gene>
    <name evidence="2" type="ORF">C9374_001990</name>
</gene>
<sequence>MAHSKDDDDHYTDDLLPSANENAISTASSLLPLNDESEFPHDEDGSSSLVGPMGHHQMNHTTTPTTNSHCSNNIPIFIKELLNEKDQTICKYIWSNPVHCGEISQEETSTIEPSHNNTTQKNCDAFISELYKQ</sequence>
<dbReference type="EMBL" id="PYSW02000014">
    <property type="protein sequence ID" value="KAG2386955.1"/>
    <property type="molecule type" value="Genomic_DNA"/>
</dbReference>
<dbReference type="Proteomes" id="UP000816034">
    <property type="component" value="Unassembled WGS sequence"/>
</dbReference>
<reference evidence="2 3" key="1">
    <citation type="journal article" date="2018" name="BMC Genomics">
        <title>The genome of Naegleria lovaniensis, the basis for a comparative approach to unravel pathogenicity factors of the human pathogenic amoeba N. fowleri.</title>
        <authorList>
            <person name="Liechti N."/>
            <person name="Schurch N."/>
            <person name="Bruggmann R."/>
            <person name="Wittwer M."/>
        </authorList>
    </citation>
    <scope>NUCLEOTIDE SEQUENCE [LARGE SCALE GENOMIC DNA]</scope>
    <source>
        <strain evidence="2 3">ATCC 30569</strain>
    </source>
</reference>
<protein>
    <submittedName>
        <fullName evidence="2">Uncharacterized protein</fullName>
    </submittedName>
</protein>
<feature type="region of interest" description="Disordered" evidence="1">
    <location>
        <begin position="1"/>
        <end position="69"/>
    </location>
</feature>
<evidence type="ECO:0000256" key="1">
    <source>
        <dbReference type="SAM" id="MobiDB-lite"/>
    </source>
</evidence>
<proteinExistence type="predicted"/>
<feature type="compositionally biased region" description="Polar residues" evidence="1">
    <location>
        <begin position="19"/>
        <end position="31"/>
    </location>
</feature>
<keyword evidence="3" id="KW-1185">Reference proteome</keyword>
<evidence type="ECO:0000313" key="3">
    <source>
        <dbReference type="Proteomes" id="UP000816034"/>
    </source>
</evidence>
<comment type="caution">
    <text evidence="2">The sequence shown here is derived from an EMBL/GenBank/DDBJ whole genome shotgun (WGS) entry which is preliminary data.</text>
</comment>
<organism evidence="2 3">
    <name type="scientific">Naegleria lovaniensis</name>
    <name type="common">Amoeba</name>
    <dbReference type="NCBI Taxonomy" id="51637"/>
    <lineage>
        <taxon>Eukaryota</taxon>
        <taxon>Discoba</taxon>
        <taxon>Heterolobosea</taxon>
        <taxon>Tetramitia</taxon>
        <taxon>Eutetramitia</taxon>
        <taxon>Vahlkampfiidae</taxon>
        <taxon>Naegleria</taxon>
    </lineage>
</organism>
<dbReference type="GeneID" id="68094446"/>